<proteinExistence type="predicted"/>
<evidence type="ECO:0000313" key="1">
    <source>
        <dbReference type="EMBL" id="OYQ31440.1"/>
    </source>
</evidence>
<sequence>MSKVFSPLSDEFYSIPKAELLFQPRGSTKFLNLGDADSVEITISVEETDRYANNQATRTLVKRVVSQVDAEVSMTLAQMSPYARAASLMSTATVMTQAAATDQTLVIPSADVEAGGIYRLPRLSVSGVELTSATGTGTWVANTHFRVDAAAGLVEIVAIPSGLSGDLTIGYDAAAITSGHQSGIADGTGIRGRLIVRGINAIGVKSLVELHDVELRPASARALISESDFGTVELSGRAYPDGTQPAGFQIGRESTL</sequence>
<reference evidence="1 2" key="1">
    <citation type="submission" date="2017-07" db="EMBL/GenBank/DDBJ databases">
        <title>Niveispirillum cyanobacteriorum sp. nov., isolated from cyanobacterial aggregates in a eutrophic lake.</title>
        <authorList>
            <person name="Cai H."/>
        </authorList>
    </citation>
    <scope>NUCLEOTIDE SEQUENCE [LARGE SCALE GENOMIC DNA]</scope>
    <source>
        <strain evidence="2">TH1-14</strain>
    </source>
</reference>
<accession>A0A255YSL2</accession>
<protein>
    <submittedName>
        <fullName evidence="1">Uncharacterized protein</fullName>
    </submittedName>
</protein>
<dbReference type="RefSeq" id="WP_094458119.1">
    <property type="nucleotide sequence ID" value="NZ_NOXU01000032.1"/>
</dbReference>
<dbReference type="AlphaFoldDB" id="A0A255YSL2"/>
<organism evidence="1 2">
    <name type="scientific">Niveispirillum lacus</name>
    <dbReference type="NCBI Taxonomy" id="1981099"/>
    <lineage>
        <taxon>Bacteria</taxon>
        <taxon>Pseudomonadati</taxon>
        <taxon>Pseudomonadota</taxon>
        <taxon>Alphaproteobacteria</taxon>
        <taxon>Rhodospirillales</taxon>
        <taxon>Azospirillaceae</taxon>
        <taxon>Niveispirillum</taxon>
    </lineage>
</organism>
<dbReference type="OrthoDB" id="8441432at2"/>
<evidence type="ECO:0000313" key="2">
    <source>
        <dbReference type="Proteomes" id="UP000216998"/>
    </source>
</evidence>
<name>A0A255YSL2_9PROT</name>
<comment type="caution">
    <text evidence="1">The sequence shown here is derived from an EMBL/GenBank/DDBJ whole genome shotgun (WGS) entry which is preliminary data.</text>
</comment>
<keyword evidence="2" id="KW-1185">Reference proteome</keyword>
<gene>
    <name evidence="1" type="ORF">CHU95_20020</name>
</gene>
<dbReference type="EMBL" id="NOXU01000032">
    <property type="protein sequence ID" value="OYQ31440.1"/>
    <property type="molecule type" value="Genomic_DNA"/>
</dbReference>
<dbReference type="Proteomes" id="UP000216998">
    <property type="component" value="Unassembled WGS sequence"/>
</dbReference>